<sequence length="273" mass="32529">MPDYIVIENDTIPTYNLILEQYLQKKNPNEDKLFGLSFRSSENFGVSTNCWRGYQAIYKIINDKLYLTNIISCGELNSKSRINLEESKKKIKEIFSENSDSNGVFVDWFSGEINFPLKIKNNKQIRWDGVFYRIFEYETVIKFNNGELTNQEKFHNYEIVPNGVNRENKALISDKIFKELKSEIWNKDFDCSEKYLVTIDETGKISKVRMTYTEKELEEYFEKDEYNYCINKIKNALRKMQFDILKDKGKPISEDIYIEIWQEENGKIKNWTK</sequence>
<evidence type="ECO:0000313" key="2">
    <source>
        <dbReference type="Proteomes" id="UP000608754"/>
    </source>
</evidence>
<proteinExistence type="predicted"/>
<gene>
    <name evidence="1" type="ORF">IM532_13530</name>
</gene>
<dbReference type="AlphaFoldDB" id="A0A8J7KIV6"/>
<organism evidence="1 2">
    <name type="scientific">Faecalibacter rhinopitheci</name>
    <dbReference type="NCBI Taxonomy" id="2779678"/>
    <lineage>
        <taxon>Bacteria</taxon>
        <taxon>Pseudomonadati</taxon>
        <taxon>Bacteroidota</taxon>
        <taxon>Flavobacteriia</taxon>
        <taxon>Flavobacteriales</taxon>
        <taxon>Weeksellaceae</taxon>
        <taxon>Faecalibacter</taxon>
    </lineage>
</organism>
<protein>
    <submittedName>
        <fullName evidence="1">Uncharacterized protein</fullName>
    </submittedName>
</protein>
<comment type="caution">
    <text evidence="1">The sequence shown here is derived from an EMBL/GenBank/DDBJ whole genome shotgun (WGS) entry which is preliminary data.</text>
</comment>
<dbReference type="EMBL" id="JADGIK010000029">
    <property type="protein sequence ID" value="MBF0598446.1"/>
    <property type="molecule type" value="Genomic_DNA"/>
</dbReference>
<reference evidence="1" key="1">
    <citation type="submission" date="2020-10" db="EMBL/GenBank/DDBJ databases">
        <authorList>
            <person name="Lu T."/>
            <person name="Wang Q."/>
            <person name="Han X."/>
        </authorList>
    </citation>
    <scope>NUCLEOTIDE SEQUENCE</scope>
    <source>
        <strain evidence="1">WQ 117</strain>
    </source>
</reference>
<accession>A0A8J7KIV6</accession>
<evidence type="ECO:0000313" key="1">
    <source>
        <dbReference type="EMBL" id="MBF0598446.1"/>
    </source>
</evidence>
<dbReference type="Proteomes" id="UP000608754">
    <property type="component" value="Unassembled WGS sequence"/>
</dbReference>
<name>A0A8J7KIV6_9FLAO</name>
<keyword evidence="2" id="KW-1185">Reference proteome</keyword>